<dbReference type="InterPro" id="IPR007492">
    <property type="entry name" value="LytTR_DNA-bd_dom"/>
</dbReference>
<dbReference type="Gene3D" id="2.40.50.1020">
    <property type="entry name" value="LytTr DNA-binding domain"/>
    <property type="match status" value="1"/>
</dbReference>
<dbReference type="KEGG" id="mgel:G5B37_12285"/>
<dbReference type="Proteomes" id="UP000505306">
    <property type="component" value="Chromosome"/>
</dbReference>
<dbReference type="GO" id="GO:0003677">
    <property type="term" value="F:DNA binding"/>
    <property type="evidence" value="ECO:0007669"/>
    <property type="project" value="InterPro"/>
</dbReference>
<dbReference type="AlphaFoldDB" id="A0A6G6GRH4"/>
<dbReference type="PROSITE" id="PS50930">
    <property type="entry name" value="HTH_LYTTR"/>
    <property type="match status" value="1"/>
</dbReference>
<dbReference type="Pfam" id="PF04397">
    <property type="entry name" value="LytTR"/>
    <property type="match status" value="1"/>
</dbReference>
<reference evidence="2 3" key="1">
    <citation type="submission" date="2020-02" db="EMBL/GenBank/DDBJ databases">
        <title>Complete genome sequence of Flavobacteriaceae bacterium.</title>
        <authorList>
            <person name="Kim S.-J."/>
            <person name="Kim Y.-S."/>
            <person name="Kim K.-H."/>
        </authorList>
    </citation>
    <scope>NUCLEOTIDE SEQUENCE [LARGE SCALE GENOMIC DNA]</scope>
    <source>
        <strain evidence="2 3">RR4-40</strain>
    </source>
</reference>
<keyword evidence="3" id="KW-1185">Reference proteome</keyword>
<organism evidence="2 3">
    <name type="scientific">Rasiella rasia</name>
    <dbReference type="NCBI Taxonomy" id="2744027"/>
    <lineage>
        <taxon>Bacteria</taxon>
        <taxon>Pseudomonadati</taxon>
        <taxon>Bacteroidota</taxon>
        <taxon>Flavobacteriia</taxon>
        <taxon>Flavobacteriales</taxon>
        <taxon>Flavobacteriaceae</taxon>
        <taxon>Rasiella</taxon>
    </lineage>
</organism>
<proteinExistence type="predicted"/>
<dbReference type="RefSeq" id="WP_164680324.1">
    <property type="nucleotide sequence ID" value="NZ_CP049057.1"/>
</dbReference>
<dbReference type="SMART" id="SM00850">
    <property type="entry name" value="LytTR"/>
    <property type="match status" value="1"/>
</dbReference>
<evidence type="ECO:0000313" key="3">
    <source>
        <dbReference type="Proteomes" id="UP000505306"/>
    </source>
</evidence>
<evidence type="ECO:0000313" key="2">
    <source>
        <dbReference type="EMBL" id="QIE60311.1"/>
    </source>
</evidence>
<feature type="domain" description="HTH LytTR-type" evidence="1">
    <location>
        <begin position="37"/>
        <end position="142"/>
    </location>
</feature>
<accession>A0A6G6GRH4</accession>
<sequence length="142" mass="16638">MIKPILSDSKSTPLHPHLNIVKDIQEPALHTQYRLRFLGRLHNKLYTISVKEVSYIVVEESTTLLITQNSKRIFIQLSLDQIEKQVHPKYYFRINRKVLLHINSIIELLVVSKSRIKVTLADKSQHLVSRAKNGEFKEWLDL</sequence>
<gene>
    <name evidence="2" type="ORF">G5B37_12285</name>
</gene>
<protein>
    <submittedName>
        <fullName evidence="2">LytTR family transcriptional regulator</fullName>
    </submittedName>
</protein>
<name>A0A6G6GRH4_9FLAO</name>
<dbReference type="EMBL" id="CP049057">
    <property type="protein sequence ID" value="QIE60311.1"/>
    <property type="molecule type" value="Genomic_DNA"/>
</dbReference>
<evidence type="ECO:0000259" key="1">
    <source>
        <dbReference type="PROSITE" id="PS50930"/>
    </source>
</evidence>